<dbReference type="Proteomes" id="UP000240259">
    <property type="component" value="Unassembled WGS sequence"/>
</dbReference>
<dbReference type="EMBL" id="PZJX01000003">
    <property type="protein sequence ID" value="PTE12158.1"/>
    <property type="molecule type" value="Genomic_DNA"/>
</dbReference>
<dbReference type="OrthoDB" id="9785698at2"/>
<comment type="caution">
    <text evidence="1">The sequence shown here is derived from an EMBL/GenBank/DDBJ whole genome shotgun (WGS) entry which is preliminary data.</text>
</comment>
<dbReference type="Gene3D" id="3.40.50.1820">
    <property type="entry name" value="alpha/beta hydrolase"/>
    <property type="match status" value="1"/>
</dbReference>
<reference evidence="1 2" key="1">
    <citation type="submission" date="2018-03" db="EMBL/GenBank/DDBJ databases">
        <title>Genome sequence of the symbiotic type strain Mesorhizobium helmanticense CSLC115NT isolated from Lotus corniculatus nodules.</title>
        <authorList>
            <person name="Sannazzaro A.I."/>
            <person name="Torres Tejerizo G.A."/>
            <person name="Dip D."/>
            <person name="Caballero M."/>
            <person name="Pistorio M."/>
            <person name="Estrella M.J."/>
        </authorList>
    </citation>
    <scope>NUCLEOTIDE SEQUENCE [LARGE SCALE GENOMIC DNA]</scope>
    <source>
        <strain evidence="1 2">CSLC115N</strain>
    </source>
</reference>
<dbReference type="AlphaFoldDB" id="A0A2T4J2W0"/>
<proteinExistence type="predicted"/>
<evidence type="ECO:0000313" key="2">
    <source>
        <dbReference type="Proteomes" id="UP000240259"/>
    </source>
</evidence>
<protein>
    <recommendedName>
        <fullName evidence="3">Alpha/beta hydrolase</fullName>
    </recommendedName>
</protein>
<gene>
    <name evidence="1" type="ORF">C9427_00750</name>
</gene>
<keyword evidence="2" id="KW-1185">Reference proteome</keyword>
<dbReference type="RefSeq" id="WP_107647335.1">
    <property type="nucleotide sequence ID" value="NZ_PZJX01000003.1"/>
</dbReference>
<organism evidence="1 2">
    <name type="scientific">Mesorhizobium helmanticense</name>
    <dbReference type="NCBI Taxonomy" id="1776423"/>
    <lineage>
        <taxon>Bacteria</taxon>
        <taxon>Pseudomonadati</taxon>
        <taxon>Pseudomonadota</taxon>
        <taxon>Alphaproteobacteria</taxon>
        <taxon>Hyphomicrobiales</taxon>
        <taxon>Phyllobacteriaceae</taxon>
        <taxon>Mesorhizobium</taxon>
    </lineage>
</organism>
<name>A0A2T4J2W0_9HYPH</name>
<dbReference type="InterPro" id="IPR029058">
    <property type="entry name" value="AB_hydrolase_fold"/>
</dbReference>
<dbReference type="SUPFAM" id="SSF53474">
    <property type="entry name" value="alpha/beta-Hydrolases"/>
    <property type="match status" value="1"/>
</dbReference>
<accession>A0A2T4J2W0</accession>
<sequence length="223" mass="24485">MAEKTPEDGFLRCDLAFSYRFYMPVKPSGECLFLLHGSGVDETTLVALGRQIAPRAVLVAVRGRVAQEDGFRWFTRITPTRFEQESVRAEANAFADFINKAVKRHRLDFSRMTFLGYSNGANLVSSVMLMHPHLIERAALLRPMPVLDDVPPAELSRARVLIIAGAADLTYAPFAPALVSLLSQHGAEVDARIVPSGHEFGDRDAAIVRQWLAGPAVIVAQAT</sequence>
<evidence type="ECO:0008006" key="3">
    <source>
        <dbReference type="Google" id="ProtNLM"/>
    </source>
</evidence>
<evidence type="ECO:0000313" key="1">
    <source>
        <dbReference type="EMBL" id="PTE12158.1"/>
    </source>
</evidence>